<keyword evidence="6 8" id="KW-0584">Phenylalanine biosynthesis</keyword>
<feature type="non-terminal residue" evidence="11">
    <location>
        <position position="377"/>
    </location>
</feature>
<keyword evidence="7 8" id="KW-0456">Lyase</keyword>
<evidence type="ECO:0000313" key="12">
    <source>
        <dbReference type="Proteomes" id="UP001291926"/>
    </source>
</evidence>
<keyword evidence="5 8" id="KW-0057">Aromatic amino acid biosynthesis</keyword>
<dbReference type="PANTHER" id="PTHR21022">
    <property type="entry name" value="PREPHENATE DEHYDRATASE P PROTEIN"/>
    <property type="match status" value="1"/>
</dbReference>
<dbReference type="InterPro" id="IPR001086">
    <property type="entry name" value="Preph_deHydtase"/>
</dbReference>
<name>A0ABR0DFP8_9LAMI</name>
<keyword evidence="4 8" id="KW-0028">Amino-acid biosynthesis</keyword>
<keyword evidence="8" id="KW-0150">Chloroplast</keyword>
<evidence type="ECO:0000256" key="8">
    <source>
        <dbReference type="RuleBase" id="RU363004"/>
    </source>
</evidence>
<dbReference type="PROSITE" id="PS00858">
    <property type="entry name" value="PREPHENATE_DEHYDR_2"/>
    <property type="match status" value="1"/>
</dbReference>
<evidence type="ECO:0000256" key="5">
    <source>
        <dbReference type="ARBA" id="ARBA00023141"/>
    </source>
</evidence>
<dbReference type="InterPro" id="IPR002912">
    <property type="entry name" value="ACT_dom"/>
</dbReference>
<dbReference type="EC" id="4.2.1.91" evidence="3 8"/>
<dbReference type="Gene3D" id="3.40.190.10">
    <property type="entry name" value="Periplasmic binding protein-like II"/>
    <property type="match status" value="2"/>
</dbReference>
<dbReference type="PROSITE" id="PS51671">
    <property type="entry name" value="ACT"/>
    <property type="match status" value="1"/>
</dbReference>
<keyword evidence="12" id="KW-1185">Reference proteome</keyword>
<gene>
    <name evidence="11" type="ORF">RD792_005564</name>
</gene>
<dbReference type="PROSITE" id="PS51171">
    <property type="entry name" value="PREPHENATE_DEHYDR_3"/>
    <property type="match status" value="1"/>
</dbReference>
<dbReference type="SUPFAM" id="SSF53850">
    <property type="entry name" value="Periplasmic binding protein-like II"/>
    <property type="match status" value="1"/>
</dbReference>
<evidence type="ECO:0000259" key="9">
    <source>
        <dbReference type="PROSITE" id="PS51171"/>
    </source>
</evidence>
<dbReference type="PROSITE" id="PS00857">
    <property type="entry name" value="PREPHENATE_DEHYDR_1"/>
    <property type="match status" value="1"/>
</dbReference>
<reference evidence="11 12" key="1">
    <citation type="journal article" date="2023" name="bioRxiv">
        <title>Genome report: Whole genome sequence and annotation of Penstemon davidsonii.</title>
        <authorList>
            <person name="Ostevik K.L."/>
            <person name="Alabady M."/>
            <person name="Zhang M."/>
            <person name="Rausher M.D."/>
        </authorList>
    </citation>
    <scope>NUCLEOTIDE SEQUENCE [LARGE SCALE GENOMIC DNA]</scope>
    <source>
        <strain evidence="11">DNT005</strain>
        <tissue evidence="11">Whole leaf</tissue>
    </source>
</reference>
<evidence type="ECO:0000313" key="11">
    <source>
        <dbReference type="EMBL" id="KAK4487761.1"/>
    </source>
</evidence>
<dbReference type="PANTHER" id="PTHR21022:SF20">
    <property type="entry name" value="AROGENATE DEHYDRATASE_PREPHENATE DEHYDRATASE 1, CHLOROPLASTIC"/>
    <property type="match status" value="1"/>
</dbReference>
<evidence type="ECO:0000256" key="6">
    <source>
        <dbReference type="ARBA" id="ARBA00023222"/>
    </source>
</evidence>
<organism evidence="11 12">
    <name type="scientific">Penstemon davidsonii</name>
    <dbReference type="NCBI Taxonomy" id="160366"/>
    <lineage>
        <taxon>Eukaryota</taxon>
        <taxon>Viridiplantae</taxon>
        <taxon>Streptophyta</taxon>
        <taxon>Embryophyta</taxon>
        <taxon>Tracheophyta</taxon>
        <taxon>Spermatophyta</taxon>
        <taxon>Magnoliopsida</taxon>
        <taxon>eudicotyledons</taxon>
        <taxon>Gunneridae</taxon>
        <taxon>Pentapetalae</taxon>
        <taxon>asterids</taxon>
        <taxon>lamiids</taxon>
        <taxon>Lamiales</taxon>
        <taxon>Plantaginaceae</taxon>
        <taxon>Cheloneae</taxon>
        <taxon>Penstemon</taxon>
    </lineage>
</organism>
<evidence type="ECO:0000259" key="10">
    <source>
        <dbReference type="PROSITE" id="PS51671"/>
    </source>
</evidence>
<sequence>MELFLFQNDGHPPNSEISKITQNYDLVWVELENRDFQRPGSLRSLKNGIKRNAHSTLAIICKWIGVGVVVFRANGSAVGGKLNSIPKLFPVNELSSEKSIIINDHGSCNNIVTFSEEKSKNIFITGTKLRVAYQGVPGAYSEAAAMKAYPNCEPIQCERFEDTFKAACELWGGVDRAVIPIENSVGGSIHRNYDLLVRHHQRLHIVGEIYLSIHHCLVGLPGVQKEELTCIFSHPQALDQCEMSLQKLGVARLTSTNNTAGAAKIVASEKVKENGAIASARAAEIYGLQILAHNFQDVSNNITRFLLLSREPATIPSNYTLYYKTSIVFTLKEGPGVFVEALAVFALRGINLSKIESRPLEKNPLMVVNDSRKHQSN</sequence>
<dbReference type="Gene3D" id="3.30.70.260">
    <property type="match status" value="1"/>
</dbReference>
<dbReference type="SUPFAM" id="SSF55021">
    <property type="entry name" value="ACT-like"/>
    <property type="match status" value="1"/>
</dbReference>
<evidence type="ECO:0000256" key="1">
    <source>
        <dbReference type="ARBA" id="ARBA00004470"/>
    </source>
</evidence>
<comment type="caution">
    <text evidence="11">The sequence shown here is derived from an EMBL/GenBank/DDBJ whole genome shotgun (WGS) entry which is preliminary data.</text>
</comment>
<comment type="function">
    <text evidence="8">Converts the prephenate produced from the shikimate-chorismate pathway into phenylalanine.</text>
</comment>
<protein>
    <recommendedName>
        <fullName evidence="3 8">Arogenate dehydratase</fullName>
        <ecNumber evidence="3 8">4.2.1.91</ecNumber>
    </recommendedName>
</protein>
<keyword evidence="8" id="KW-0934">Plastid</keyword>
<comment type="pathway">
    <text evidence="2 8">Amino-acid biosynthesis; L-phenylalanine biosynthesis; L-phenylalanine from L-arogenate: step 1/1.</text>
</comment>
<feature type="domain" description="ACT" evidence="10">
    <location>
        <begin position="326"/>
        <end position="377"/>
    </location>
</feature>
<proteinExistence type="predicted"/>
<evidence type="ECO:0000256" key="7">
    <source>
        <dbReference type="ARBA" id="ARBA00023239"/>
    </source>
</evidence>
<dbReference type="InterPro" id="IPR018528">
    <property type="entry name" value="Preph_deHydtase_CS"/>
</dbReference>
<dbReference type="Pfam" id="PF00800">
    <property type="entry name" value="PDT"/>
    <property type="match status" value="1"/>
</dbReference>
<evidence type="ECO:0000256" key="2">
    <source>
        <dbReference type="ARBA" id="ARBA00004929"/>
    </source>
</evidence>
<dbReference type="Proteomes" id="UP001291926">
    <property type="component" value="Unassembled WGS sequence"/>
</dbReference>
<feature type="domain" description="Prephenate dehydratase" evidence="9">
    <location>
        <begin position="130"/>
        <end position="310"/>
    </location>
</feature>
<dbReference type="InterPro" id="IPR045865">
    <property type="entry name" value="ACT-like_dom_sf"/>
</dbReference>
<evidence type="ECO:0000256" key="3">
    <source>
        <dbReference type="ARBA" id="ARBA00013259"/>
    </source>
</evidence>
<comment type="catalytic activity">
    <reaction evidence="8">
        <text>L-arogenate + H(+) = L-phenylalanine + CO2 + H2O</text>
        <dbReference type="Rhea" id="RHEA:12536"/>
        <dbReference type="ChEBI" id="CHEBI:15377"/>
        <dbReference type="ChEBI" id="CHEBI:15378"/>
        <dbReference type="ChEBI" id="CHEBI:16526"/>
        <dbReference type="ChEBI" id="CHEBI:58095"/>
        <dbReference type="ChEBI" id="CHEBI:58180"/>
        <dbReference type="EC" id="4.2.1.91"/>
    </reaction>
</comment>
<dbReference type="CDD" id="cd04905">
    <property type="entry name" value="ACT_CM-PDT"/>
    <property type="match status" value="1"/>
</dbReference>
<dbReference type="CDD" id="cd13631">
    <property type="entry name" value="PBP2_Ct-PDT_like"/>
    <property type="match status" value="1"/>
</dbReference>
<accession>A0ABR0DFP8</accession>
<evidence type="ECO:0000256" key="4">
    <source>
        <dbReference type="ARBA" id="ARBA00022605"/>
    </source>
</evidence>
<comment type="subcellular location">
    <subcellularLocation>
        <location evidence="1 8">Plastid</location>
        <location evidence="1 8">Chloroplast stroma</location>
    </subcellularLocation>
</comment>
<dbReference type="EMBL" id="JAYDYQ010001243">
    <property type="protein sequence ID" value="KAK4487761.1"/>
    <property type="molecule type" value="Genomic_DNA"/>
</dbReference>
<keyword evidence="8" id="KW-0809">Transit peptide</keyword>